<organism evidence="1 2">
    <name type="scientific">candidate division MSBL1 archaeon SCGC-AAA382A20</name>
    <dbReference type="NCBI Taxonomy" id="1698280"/>
    <lineage>
        <taxon>Archaea</taxon>
        <taxon>Methanobacteriati</taxon>
        <taxon>Methanobacteriota</taxon>
        <taxon>candidate division MSBL1</taxon>
    </lineage>
</organism>
<evidence type="ECO:0000313" key="1">
    <source>
        <dbReference type="EMBL" id="KXB05491.1"/>
    </source>
</evidence>
<dbReference type="Proteomes" id="UP000070263">
    <property type="component" value="Unassembled WGS sequence"/>
</dbReference>
<protein>
    <submittedName>
        <fullName evidence="1">Uncharacterized protein</fullName>
    </submittedName>
</protein>
<comment type="caution">
    <text evidence="1">The sequence shown here is derived from an EMBL/GenBank/DDBJ whole genome shotgun (WGS) entry which is preliminary data.</text>
</comment>
<proteinExistence type="predicted"/>
<gene>
    <name evidence="1" type="ORF">AKJ51_04990</name>
</gene>
<name>A0A133VGB8_9EURY</name>
<reference evidence="1 2" key="1">
    <citation type="journal article" date="2016" name="Sci. Rep.">
        <title>Metabolic traits of an uncultured archaeal lineage -MSBL1- from brine pools of the Red Sea.</title>
        <authorList>
            <person name="Mwirichia R."/>
            <person name="Alam I."/>
            <person name="Rashid M."/>
            <person name="Vinu M."/>
            <person name="Ba-Alawi W."/>
            <person name="Anthony Kamau A."/>
            <person name="Kamanda Ngugi D."/>
            <person name="Goker M."/>
            <person name="Klenk H.P."/>
            <person name="Bajic V."/>
            <person name="Stingl U."/>
        </authorList>
    </citation>
    <scope>NUCLEOTIDE SEQUENCE [LARGE SCALE GENOMIC DNA]</scope>
    <source>
        <strain evidence="1">SCGC-AAA382A20</strain>
    </source>
</reference>
<accession>A0A133VGB8</accession>
<keyword evidence="2" id="KW-1185">Reference proteome</keyword>
<evidence type="ECO:0000313" key="2">
    <source>
        <dbReference type="Proteomes" id="UP000070263"/>
    </source>
</evidence>
<sequence>MFQRLKNLVKEVKWRAGFTPLCSVCGERQGKHYFGTIEIPRGKGEHIKVGETTFGDVLNTPMDVVKWTGEKEQVEYFECEKCFKGEED</sequence>
<dbReference type="AlphaFoldDB" id="A0A133VGB8"/>
<dbReference type="EMBL" id="LHYE01000092">
    <property type="protein sequence ID" value="KXB05491.1"/>
    <property type="molecule type" value="Genomic_DNA"/>
</dbReference>